<proteinExistence type="predicted"/>
<name>A0AAW6U2Z4_9BACT</name>
<dbReference type="InterPro" id="IPR024462">
    <property type="entry name" value="GH116_N"/>
</dbReference>
<dbReference type="SUPFAM" id="SSF48208">
    <property type="entry name" value="Six-hairpin glycosidases"/>
    <property type="match status" value="1"/>
</dbReference>
<feature type="chain" id="PRO_5043543604" evidence="1">
    <location>
        <begin position="26"/>
        <end position="886"/>
    </location>
</feature>
<dbReference type="GO" id="GO:0008422">
    <property type="term" value="F:beta-glucosidase activity"/>
    <property type="evidence" value="ECO:0007669"/>
    <property type="project" value="TreeGrafter"/>
</dbReference>
<evidence type="ECO:0000313" key="4">
    <source>
        <dbReference type="EMBL" id="MDI6449956.1"/>
    </source>
</evidence>
<evidence type="ECO:0000256" key="1">
    <source>
        <dbReference type="SAM" id="SignalP"/>
    </source>
</evidence>
<dbReference type="InterPro" id="IPR006775">
    <property type="entry name" value="GH116_catalytic"/>
</dbReference>
<dbReference type="InterPro" id="IPR008928">
    <property type="entry name" value="6-hairpin_glycosidase_sf"/>
</dbReference>
<organism evidence="4 5">
    <name type="scientific">Anaerobaca lacustris</name>
    <dbReference type="NCBI Taxonomy" id="3044600"/>
    <lineage>
        <taxon>Bacteria</taxon>
        <taxon>Pseudomonadati</taxon>
        <taxon>Planctomycetota</taxon>
        <taxon>Phycisphaerae</taxon>
        <taxon>Sedimentisphaerales</taxon>
        <taxon>Anaerobacaceae</taxon>
        <taxon>Anaerobaca</taxon>
    </lineage>
</organism>
<dbReference type="EC" id="3.2.1.-" evidence="4"/>
<keyword evidence="5" id="KW-1185">Reference proteome</keyword>
<dbReference type="AlphaFoldDB" id="A0AAW6U2Z4"/>
<dbReference type="GO" id="GO:0005975">
    <property type="term" value="P:carbohydrate metabolic process"/>
    <property type="evidence" value="ECO:0007669"/>
    <property type="project" value="InterPro"/>
</dbReference>
<dbReference type="InterPro" id="IPR012341">
    <property type="entry name" value="6hp_glycosidase-like_sf"/>
</dbReference>
<dbReference type="PROSITE" id="PS51257">
    <property type="entry name" value="PROKAR_LIPOPROTEIN"/>
    <property type="match status" value="1"/>
</dbReference>
<evidence type="ECO:0000259" key="2">
    <source>
        <dbReference type="Pfam" id="PF04685"/>
    </source>
</evidence>
<dbReference type="RefSeq" id="WP_349245364.1">
    <property type="nucleotide sequence ID" value="NZ_JASCXX010000015.1"/>
</dbReference>
<evidence type="ECO:0000259" key="3">
    <source>
        <dbReference type="Pfam" id="PF12215"/>
    </source>
</evidence>
<feature type="signal peptide" evidence="1">
    <location>
        <begin position="1"/>
        <end position="25"/>
    </location>
</feature>
<evidence type="ECO:0000313" key="5">
    <source>
        <dbReference type="Proteomes" id="UP001431776"/>
    </source>
</evidence>
<dbReference type="InterPro" id="IPR052566">
    <property type="entry name" value="Non-lysos_glucosylceramidase"/>
</dbReference>
<feature type="domain" description="Glycosyl-hydrolase family 116 N-terminal" evidence="3">
    <location>
        <begin position="59"/>
        <end position="380"/>
    </location>
</feature>
<dbReference type="Proteomes" id="UP001431776">
    <property type="component" value="Unassembled WGS sequence"/>
</dbReference>
<dbReference type="Pfam" id="PF04685">
    <property type="entry name" value="DUF608"/>
    <property type="match status" value="1"/>
</dbReference>
<dbReference type="PANTHER" id="PTHR12654:SF0">
    <property type="entry name" value="NON-LYSOSOMAL GLUCOSYLCERAMIDASE"/>
    <property type="match status" value="1"/>
</dbReference>
<dbReference type="EMBL" id="JASCXX010000015">
    <property type="protein sequence ID" value="MDI6449956.1"/>
    <property type="molecule type" value="Genomic_DNA"/>
</dbReference>
<keyword evidence="4" id="KW-0326">Glycosidase</keyword>
<feature type="domain" description="Glycosyl-hydrolase family 116 catalytic region" evidence="2">
    <location>
        <begin position="501"/>
        <end position="791"/>
    </location>
</feature>
<sequence>MKSRPFLPLIVAVMACLLCAAETFAQDSVAIGPATALQDASPAWPVLKHYDQQHLARIALPLGGIGTGTVSLGGRGDLRDWEIMNRPAKGFVPMRGSLGPFFAVLAKTPDGKTLAKAAEGPIDVSAYENSHGSTAPNHGLPRFRNCSFATAYPLGQVMLSDRDMPMDLRLEAFNPLVPADPEASGIPVAVLRYVLRNKTDQPLVASVCGSMPNFVGIDGSGHTRDWKGDLVATGGRANRNHYRQTDGLRGIFMDSEGVAERAEQWGSIALVTTASTGVTHRVSWIASGWGRSPLDFWDDFSTDGKLDKRAPTGEDTPMASLAVQVEIPARQEKTITFLIAWHFPNRMTWTPKGNDEDRIGNYYTTRYADAWDVAEKVAGRLSRLEADTVRFVKAFCDSDLPEVAKEAALFNLSSLRSQTCFRTPDGRFYGFEGSSNRRGCCHGSCTHVWNYEHATAFLFGSLARSMREVEFAHATDETGLMSFRVNLPLDRAREYGKAAADGQMGCIMKLYRDWQLSGDDRLLESLWPHAKRALEFCWIEGGWDADKDGVMDGCQHNTMDVEYYGPNPQMGLWYLGALRAAEEMARHQGDTAFATTCRRLFENGSRWIDENLFNGEYYEHHIRPPKDRSAIAPALLVGMGAADPTKPDYQLGSGCLVDQLVGQYTAHVCGLGYLVQPDHVRKTLASIMKYNYRDGMHDHFNCMRSFAMGDESALLMASYPKDRPENPFPYFSEVMTGFEYTAAIGMLQEGLIDEGLTCIANIRDRYDGRRRSPFDEAECGHHYARAMASWAAVPALTGFLYSGVDRTITFANTEGNHFWSNGDAWGTCAIERTSDSAKITMAVLAGRLDLAEFRLTGFGNRAFGDGLQIEAGRQAQFQVSGSASTY</sequence>
<reference evidence="4" key="1">
    <citation type="submission" date="2023-05" db="EMBL/GenBank/DDBJ databases">
        <title>Anaerotaeda fermentans gen. nov., sp. nov., a novel anaerobic planctomycete of the new family within the order Sedimentisphaerales isolated from Taman Peninsula, Russia.</title>
        <authorList>
            <person name="Khomyakova M.A."/>
            <person name="Merkel A.Y."/>
            <person name="Slobodkin A.I."/>
        </authorList>
    </citation>
    <scope>NUCLEOTIDE SEQUENCE</scope>
    <source>
        <strain evidence="4">M17dextr</strain>
    </source>
</reference>
<accession>A0AAW6U2Z4</accession>
<keyword evidence="4" id="KW-0378">Hydrolase</keyword>
<keyword evidence="1" id="KW-0732">Signal</keyword>
<dbReference type="Pfam" id="PF12215">
    <property type="entry name" value="Glyco_hydr_116N"/>
    <property type="match status" value="1"/>
</dbReference>
<protein>
    <submittedName>
        <fullName evidence="4">GH116 family glycosyl-hydrolase</fullName>
        <ecNumber evidence="4">3.2.1.-</ecNumber>
    </submittedName>
</protein>
<dbReference type="PANTHER" id="PTHR12654">
    <property type="entry name" value="BILE ACID BETA-GLUCOSIDASE-RELATED"/>
    <property type="match status" value="1"/>
</dbReference>
<gene>
    <name evidence="4" type="ORF">QJ522_12935</name>
</gene>
<dbReference type="Gene3D" id="1.50.10.10">
    <property type="match status" value="1"/>
</dbReference>
<comment type="caution">
    <text evidence="4">The sequence shown here is derived from an EMBL/GenBank/DDBJ whole genome shotgun (WGS) entry which is preliminary data.</text>
</comment>